<dbReference type="InterPro" id="IPR046351">
    <property type="entry name" value="UTP4"/>
</dbReference>
<dbReference type="Pfam" id="PF00400">
    <property type="entry name" value="WD40"/>
    <property type="match status" value="3"/>
</dbReference>
<keyword evidence="1" id="KW-0853">WD repeat</keyword>
<feature type="compositionally biased region" description="Basic residues" evidence="2">
    <location>
        <begin position="644"/>
        <end position="653"/>
    </location>
</feature>
<dbReference type="InterPro" id="IPR015943">
    <property type="entry name" value="WD40/YVTN_repeat-like_dom_sf"/>
</dbReference>
<evidence type="ECO:0000313" key="3">
    <source>
        <dbReference type="EMBL" id="KAJ0403081.1"/>
    </source>
</evidence>
<dbReference type="GO" id="GO:0034455">
    <property type="term" value="C:t-UTP complex"/>
    <property type="evidence" value="ECO:0007669"/>
    <property type="project" value="TreeGrafter"/>
</dbReference>
<evidence type="ECO:0000313" key="4">
    <source>
        <dbReference type="Proteomes" id="UP001209570"/>
    </source>
</evidence>
<dbReference type="GO" id="GO:0000462">
    <property type="term" value="P:maturation of SSU-rRNA from tricistronic rRNA transcript (SSU-rRNA, 5.8S rRNA, LSU-rRNA)"/>
    <property type="evidence" value="ECO:0007669"/>
    <property type="project" value="InterPro"/>
</dbReference>
<dbReference type="PANTHER" id="PTHR44163">
    <property type="entry name" value="U3 SMALL NUCLEOLAR RNA-ASSOCIATED PROTEIN 4 HOMOLOG"/>
    <property type="match status" value="1"/>
</dbReference>
<evidence type="ECO:0000256" key="1">
    <source>
        <dbReference type="PROSITE-ProRule" id="PRU00221"/>
    </source>
</evidence>
<dbReference type="InterPro" id="IPR001680">
    <property type="entry name" value="WD40_rpt"/>
</dbReference>
<dbReference type="GO" id="GO:0032040">
    <property type="term" value="C:small-subunit processome"/>
    <property type="evidence" value="ECO:0007669"/>
    <property type="project" value="TreeGrafter"/>
</dbReference>
<dbReference type="GO" id="GO:0030686">
    <property type="term" value="C:90S preribosome"/>
    <property type="evidence" value="ECO:0007669"/>
    <property type="project" value="InterPro"/>
</dbReference>
<evidence type="ECO:0000256" key="2">
    <source>
        <dbReference type="SAM" id="MobiDB-lite"/>
    </source>
</evidence>
<dbReference type="AlphaFoldDB" id="A0AAD5QBU1"/>
<feature type="repeat" description="WD" evidence="1">
    <location>
        <begin position="168"/>
        <end position="209"/>
    </location>
</feature>
<protein>
    <recommendedName>
        <fullName evidence="5">U3 small nucleolar RNA-associated protein</fullName>
    </recommendedName>
</protein>
<gene>
    <name evidence="3" type="ORF">P43SY_009148</name>
</gene>
<dbReference type="GO" id="GO:0003723">
    <property type="term" value="F:RNA binding"/>
    <property type="evidence" value="ECO:0007669"/>
    <property type="project" value="TreeGrafter"/>
</dbReference>
<dbReference type="Proteomes" id="UP001209570">
    <property type="component" value="Unassembled WGS sequence"/>
</dbReference>
<proteinExistence type="predicted"/>
<dbReference type="EMBL" id="JAKCXM010000089">
    <property type="protein sequence ID" value="KAJ0403081.1"/>
    <property type="molecule type" value="Genomic_DNA"/>
</dbReference>
<accession>A0AAD5QBU1</accession>
<dbReference type="InterPro" id="IPR036322">
    <property type="entry name" value="WD40_repeat_dom_sf"/>
</dbReference>
<reference evidence="3" key="1">
    <citation type="submission" date="2021-12" db="EMBL/GenBank/DDBJ databases">
        <title>Prjna785345.</title>
        <authorList>
            <person name="Rujirawat T."/>
            <person name="Krajaejun T."/>
        </authorList>
    </citation>
    <scope>NUCLEOTIDE SEQUENCE</scope>
    <source>
        <strain evidence="3">Pi057C3</strain>
    </source>
</reference>
<organism evidence="3 4">
    <name type="scientific">Pythium insidiosum</name>
    <name type="common">Pythiosis disease agent</name>
    <dbReference type="NCBI Taxonomy" id="114742"/>
    <lineage>
        <taxon>Eukaryota</taxon>
        <taxon>Sar</taxon>
        <taxon>Stramenopiles</taxon>
        <taxon>Oomycota</taxon>
        <taxon>Peronosporomycetes</taxon>
        <taxon>Pythiales</taxon>
        <taxon>Pythiaceae</taxon>
        <taxon>Pythium</taxon>
    </lineage>
</organism>
<evidence type="ECO:0008006" key="5">
    <source>
        <dbReference type="Google" id="ProtNLM"/>
    </source>
</evidence>
<name>A0AAD5QBU1_PYTIN</name>
<comment type="caution">
    <text evidence="3">The sequence shown here is derived from an EMBL/GenBank/DDBJ whole genome shotgun (WGS) entry which is preliminary data.</text>
</comment>
<feature type="region of interest" description="Disordered" evidence="2">
    <location>
        <begin position="636"/>
        <end position="670"/>
    </location>
</feature>
<dbReference type="Gene3D" id="2.130.10.10">
    <property type="entry name" value="YVTN repeat-like/Quinoprotein amine dehydrogenase"/>
    <property type="match status" value="3"/>
</dbReference>
<dbReference type="SMART" id="SM00320">
    <property type="entry name" value="WD40"/>
    <property type="match status" value="11"/>
</dbReference>
<sequence>MNGKKRKALPLEDAAGASAGAGAAAQALRVHRCRFIDWMPQAVQAMSFNPRGDQLAVARDNGDVEIWQIVETRKWHLKFVISGSTHSKISAMAWSQTQRLFVASFDGTLWEMDFQTLRKKNVVDSNGGPIWCMAINDETHGLAVGCEDGRIRVFSFQNDDELFFVKGFVTTNRRVVSLAWHAGAKKMFSGSEDGTIHCWNAQTGRNDSRITLETIAKQKCVVWSLLVLQDLTVVSGDSHGHLSFWNGHTGTLLQKFSHLTADILALCVDASNSMLFASGVDNQVAEYRRVGPAENNWAYSYSHRAHSHDVRALALSSGAHPVLVSGGIDTQLVWYHAHNFNVHRPFKIASMPYRKTMSLSSEKRVLLAQKSTSLDLWRLASTNASSMGDAQHQLLVELQLSDAHNIACSALAPNGEFVACSTSQELKLFRLNAAQGFQPRKVALPNGLGRESARVVAFSPDSTRLVIASDSQTIRVVDLTKMEVLKSFDVASYRRDDSRDDADADAVSPILTLSISLDGQWLGVGDASNNISVYNLDSMQFYTHLPRPSEMHTSMGFNPSGKILVVTLVSNSFVCYDVEKKGLSEWYRQHHERFPKAIADGRNIKGMTFDPAHPEFLYLYSQSSLYQIDMRDSSSAPIASPATHNKKKSRRRAVSIGNDSDSAPAASKPVASTDDEAVVVDLEEGLCRVINRYRPLSFVDFLDANEMIVVETPWLKVLSRLPGALHRHKYGK</sequence>
<keyword evidence="4" id="KW-1185">Reference proteome</keyword>
<dbReference type="SUPFAM" id="SSF50978">
    <property type="entry name" value="WD40 repeat-like"/>
    <property type="match status" value="2"/>
</dbReference>
<dbReference type="PROSITE" id="PS50082">
    <property type="entry name" value="WD_REPEATS_2"/>
    <property type="match status" value="1"/>
</dbReference>
<dbReference type="PANTHER" id="PTHR44163:SF1">
    <property type="entry name" value="U3 SMALL NUCLEOLAR RNA-ASSOCIATED PROTEIN 4 HOMOLOG"/>
    <property type="match status" value="1"/>
</dbReference>